<keyword evidence="7" id="KW-0067">ATP-binding</keyword>
<feature type="domain" description="Response regulatory" evidence="14">
    <location>
        <begin position="1229"/>
        <end position="1347"/>
    </location>
</feature>
<dbReference type="InterPro" id="IPR004358">
    <property type="entry name" value="Sig_transdc_His_kin-like_C"/>
</dbReference>
<protein>
    <recommendedName>
        <fullName evidence="10">Sensory/regulatory protein RpfC</fullName>
        <ecNumber evidence="2">2.7.13.3</ecNumber>
    </recommendedName>
</protein>
<evidence type="ECO:0000256" key="10">
    <source>
        <dbReference type="ARBA" id="ARBA00068150"/>
    </source>
</evidence>
<dbReference type="InterPro" id="IPR036890">
    <property type="entry name" value="HATPase_C_sf"/>
</dbReference>
<dbReference type="Gene3D" id="3.40.50.2300">
    <property type="match status" value="1"/>
</dbReference>
<dbReference type="InterPro" id="IPR029016">
    <property type="entry name" value="GAF-like_dom_sf"/>
</dbReference>
<dbReference type="InterPro" id="IPR035965">
    <property type="entry name" value="PAS-like_dom_sf"/>
</dbReference>
<sequence>MAANCSFFNSVISGISASGSAFESIMTGWYVFNSDIIYYNNHKLVVLGLSLIAFLSLLVYQFFKIKAKIGYFIEKKKEQETVSKEYQLYILFFGIAVIVIEIINEIFKIRPKSLLVVNVLIGIFVLIIYVITNKIKWVRDKIQQIFISCFFIYISYVAYNIVTLRNDVVPIIVFLISFFFSYNILKPIKIYWSFVGLTFTFLIATLLFHLIPIKSSILLLNFCILIFIINQVKYAVLLNNRDNFRFANEIVHKGNSLTIASNQKSEILFCSETITPILGYLPDEVMGLKFWELTEDSEEKLDPIKNHENKLYIRKLKTKIGEYKYIQWKDKKFSEDLIISIGQDVTEQIIVQDQYKNLIQTATDIIFEIDAEGYFTFMNEFGFSILGYTENEIIKKHYSNFIHEHYITSAVDFYENLVLNENNYPIIEIPVLKKNGEEVWISQKIIVRKNDLGLTTGFSGIARDITEKKNIENEKKKRLKKIEAYNNSTKKLSTTDFSKYNELNTIIDLILKEAATISDVNRVSFWKYDNDLITCKNLFSLDNQSLNDKSILKKESYPIYFETLNNKAIINAPDVFNKLETSEFQKLYFTKNNIKSMLDVPIFLTGQLAGVVCFESTEQKREWDNEDINYARTISDVISLAISSQMRLEAERKLQLKSQLLSALSLCTEKFLLSKTTHQMFEETYNIIGKAAKVDHMYYYEKDAIYNTVSQKYKWSREGVIHQITPLRSMTEENLREIYDAASQRKILNTLTRNLNDSFFKKLLIDNEIQSILILPIYINDIFTGFIGFDDCTTERKWSEDEINIFQVLANNISSALERNRNETKIIESEEKFKLIANNIPGTVYLSKFDAFSTKIFLNDEVSNLTGYSKSEFIENNLSFLSLIHPEDKEEVINNQIDNLQNGMPLHNVYRIKRKSGEYIWIEEFGDVIKRDDEIEFVGGIYFDITSKKEIEDAIKAKQLAEAANKSKSDFLANMSHEIRTPLNGIIGFTHLLMKTDLEEIQEKYMTTINQSAHSLLEIINDILDFSKIEAGKLELFIDLYDLKKILGQVFDLIVYESNKKNLELELNIDPEVPKYIWTDIVRLKQILINLLSNAVKFTIEGSIKLNVSVLEKKHNNNCVIRFAVIDTGIGILEKNQQKIFKAFSQEDSSTTRKFGGTGLGLTISNQLLALMESRLQLESKIDEGSTFFFDLNLKTSNQSINDKYNAELKSLNINLDSDEIETNGSNITFLIVEDNKVNMLLLKTIIKNLYNNAFIFECENGYEAIQQFEQINPTIIFMDIQMPIMNGYETAKAIRNTKKGRDVPIIAVTAGAEKEERNKCISAGMDDYISKPIMKGSVEEALIKWLGNF</sequence>
<dbReference type="CDD" id="cd00082">
    <property type="entry name" value="HisKA"/>
    <property type="match status" value="1"/>
</dbReference>
<evidence type="ECO:0000259" key="14">
    <source>
        <dbReference type="PROSITE" id="PS50110"/>
    </source>
</evidence>
<dbReference type="RefSeq" id="WP_066033992.1">
    <property type="nucleotide sequence ID" value="NZ_CP016907.1"/>
</dbReference>
<dbReference type="SMART" id="SM00448">
    <property type="entry name" value="REC"/>
    <property type="match status" value="1"/>
</dbReference>
<reference evidence="17 18" key="1">
    <citation type="submission" date="2016-08" db="EMBL/GenBank/DDBJ databases">
        <title>Complete genome sequence of Flavobacterium johnsoniae strain GSE09, a volatile-producing biocontrol agent isolated from cucumber (Cucumis sativus).</title>
        <authorList>
            <person name="Jeong J.-J."/>
            <person name="Oh J.Y."/>
            <person name="Jim Y.J."/>
            <person name="Sang M.K."/>
            <person name="Kim K.D."/>
        </authorList>
    </citation>
    <scope>NUCLEOTIDE SEQUENCE [LARGE SCALE GENOMIC DNA]</scope>
    <source>
        <strain evidence="17 18">GSE09</strain>
    </source>
</reference>
<dbReference type="InterPro" id="IPR036097">
    <property type="entry name" value="HisK_dim/P_sf"/>
</dbReference>
<feature type="transmembrane region" description="Helical" evidence="12">
    <location>
        <begin position="113"/>
        <end position="132"/>
    </location>
</feature>
<evidence type="ECO:0000256" key="3">
    <source>
        <dbReference type="ARBA" id="ARBA00022553"/>
    </source>
</evidence>
<dbReference type="PANTHER" id="PTHR45339:SF1">
    <property type="entry name" value="HYBRID SIGNAL TRANSDUCTION HISTIDINE KINASE J"/>
    <property type="match status" value="1"/>
</dbReference>
<feature type="transmembrane region" description="Helical" evidence="12">
    <location>
        <begin position="86"/>
        <end position="107"/>
    </location>
</feature>
<feature type="domain" description="PAS" evidence="15">
    <location>
        <begin position="351"/>
        <end position="421"/>
    </location>
</feature>
<dbReference type="Gene3D" id="3.30.450.40">
    <property type="match status" value="2"/>
</dbReference>
<dbReference type="Proteomes" id="UP000093276">
    <property type="component" value="Chromosome"/>
</dbReference>
<dbReference type="NCBIfam" id="TIGR00229">
    <property type="entry name" value="sensory_box"/>
    <property type="match status" value="2"/>
</dbReference>
<evidence type="ECO:0000256" key="11">
    <source>
        <dbReference type="PROSITE-ProRule" id="PRU00169"/>
    </source>
</evidence>
<name>A0AAC9D3E1_9FLAO</name>
<dbReference type="PROSITE" id="PS50113">
    <property type="entry name" value="PAC"/>
    <property type="match status" value="2"/>
</dbReference>
<evidence type="ECO:0000259" key="13">
    <source>
        <dbReference type="PROSITE" id="PS50109"/>
    </source>
</evidence>
<evidence type="ECO:0000256" key="4">
    <source>
        <dbReference type="ARBA" id="ARBA00022679"/>
    </source>
</evidence>
<dbReference type="InterPro" id="IPR005467">
    <property type="entry name" value="His_kinase_dom"/>
</dbReference>
<dbReference type="Pfam" id="PF02518">
    <property type="entry name" value="HATPase_c"/>
    <property type="match status" value="1"/>
</dbReference>
<dbReference type="CDD" id="cd17546">
    <property type="entry name" value="REC_hyHK_CKI1_RcsC-like"/>
    <property type="match status" value="1"/>
</dbReference>
<feature type="transmembrane region" description="Helical" evidence="12">
    <location>
        <begin position="144"/>
        <end position="162"/>
    </location>
</feature>
<dbReference type="PROSITE" id="PS50110">
    <property type="entry name" value="RESPONSE_REGULATORY"/>
    <property type="match status" value="1"/>
</dbReference>
<evidence type="ECO:0000256" key="7">
    <source>
        <dbReference type="ARBA" id="ARBA00022840"/>
    </source>
</evidence>
<dbReference type="CDD" id="cd00130">
    <property type="entry name" value="PAS"/>
    <property type="match status" value="3"/>
</dbReference>
<dbReference type="InterPro" id="IPR013655">
    <property type="entry name" value="PAS_fold_3"/>
</dbReference>
<dbReference type="EMBL" id="CP016907">
    <property type="protein sequence ID" value="AOC95966.1"/>
    <property type="molecule type" value="Genomic_DNA"/>
</dbReference>
<evidence type="ECO:0000256" key="2">
    <source>
        <dbReference type="ARBA" id="ARBA00012438"/>
    </source>
</evidence>
<evidence type="ECO:0000256" key="12">
    <source>
        <dbReference type="SAM" id="Phobius"/>
    </source>
</evidence>
<keyword evidence="6 17" id="KW-0418">Kinase</keyword>
<dbReference type="Pfam" id="PF00072">
    <property type="entry name" value="Response_reg"/>
    <property type="match status" value="1"/>
</dbReference>
<dbReference type="SMART" id="SM00086">
    <property type="entry name" value="PAC"/>
    <property type="match status" value="3"/>
</dbReference>
<feature type="transmembrane region" description="Helical" evidence="12">
    <location>
        <begin position="168"/>
        <end position="185"/>
    </location>
</feature>
<feature type="domain" description="PAS" evidence="15">
    <location>
        <begin position="243"/>
        <end position="287"/>
    </location>
</feature>
<dbReference type="GO" id="GO:0000155">
    <property type="term" value="F:phosphorelay sensor kinase activity"/>
    <property type="evidence" value="ECO:0007669"/>
    <property type="project" value="InterPro"/>
</dbReference>
<dbReference type="SUPFAM" id="SSF55785">
    <property type="entry name" value="PYP-like sensor domain (PAS domain)"/>
    <property type="match status" value="3"/>
</dbReference>
<dbReference type="Pfam" id="PF13426">
    <property type="entry name" value="PAS_9"/>
    <property type="match status" value="1"/>
</dbReference>
<feature type="modified residue" description="4-aspartylphosphate" evidence="11">
    <location>
        <position position="1280"/>
    </location>
</feature>
<feature type="transmembrane region" description="Helical" evidence="12">
    <location>
        <begin position="44"/>
        <end position="65"/>
    </location>
</feature>
<dbReference type="PROSITE" id="PS50112">
    <property type="entry name" value="PAS"/>
    <property type="match status" value="3"/>
</dbReference>
<dbReference type="SMART" id="SM00091">
    <property type="entry name" value="PAS"/>
    <property type="match status" value="3"/>
</dbReference>
<keyword evidence="12" id="KW-0812">Transmembrane</keyword>
<dbReference type="SUPFAM" id="SSF52172">
    <property type="entry name" value="CheY-like"/>
    <property type="match status" value="1"/>
</dbReference>
<accession>A0AAC9D3E1</accession>
<evidence type="ECO:0000256" key="5">
    <source>
        <dbReference type="ARBA" id="ARBA00022741"/>
    </source>
</evidence>
<dbReference type="SMART" id="SM00387">
    <property type="entry name" value="HATPase_c"/>
    <property type="match status" value="1"/>
</dbReference>
<dbReference type="FunFam" id="3.30.565.10:FF:000010">
    <property type="entry name" value="Sensor histidine kinase RcsC"/>
    <property type="match status" value="1"/>
</dbReference>
<dbReference type="GO" id="GO:0005524">
    <property type="term" value="F:ATP binding"/>
    <property type="evidence" value="ECO:0007669"/>
    <property type="project" value="UniProtKB-KW"/>
</dbReference>
<dbReference type="Pfam" id="PF08447">
    <property type="entry name" value="PAS_3"/>
    <property type="match status" value="1"/>
</dbReference>
<dbReference type="PRINTS" id="PR00344">
    <property type="entry name" value="BCTRLSENSOR"/>
</dbReference>
<evidence type="ECO:0000256" key="9">
    <source>
        <dbReference type="ARBA" id="ARBA00064003"/>
    </source>
</evidence>
<keyword evidence="12" id="KW-0472">Membrane</keyword>
<dbReference type="Pfam" id="PF01590">
    <property type="entry name" value="GAF"/>
    <property type="match status" value="2"/>
</dbReference>
<evidence type="ECO:0000259" key="16">
    <source>
        <dbReference type="PROSITE" id="PS50113"/>
    </source>
</evidence>
<dbReference type="SUPFAM" id="SSF47384">
    <property type="entry name" value="Homodimeric domain of signal transducing histidine kinase"/>
    <property type="match status" value="1"/>
</dbReference>
<dbReference type="Pfam" id="PF00989">
    <property type="entry name" value="PAS"/>
    <property type="match status" value="1"/>
</dbReference>
<evidence type="ECO:0000313" key="18">
    <source>
        <dbReference type="Proteomes" id="UP000093276"/>
    </source>
</evidence>
<dbReference type="PANTHER" id="PTHR45339">
    <property type="entry name" value="HYBRID SIGNAL TRANSDUCTION HISTIDINE KINASE J"/>
    <property type="match status" value="1"/>
</dbReference>
<dbReference type="PROSITE" id="PS50109">
    <property type="entry name" value="HIS_KIN"/>
    <property type="match status" value="1"/>
</dbReference>
<dbReference type="FunFam" id="1.10.287.130:FF:000002">
    <property type="entry name" value="Two-component osmosensing histidine kinase"/>
    <property type="match status" value="1"/>
</dbReference>
<feature type="domain" description="Histidine kinase" evidence="13">
    <location>
        <begin position="974"/>
        <end position="1196"/>
    </location>
</feature>
<dbReference type="InterPro" id="IPR003594">
    <property type="entry name" value="HATPase_dom"/>
</dbReference>
<keyword evidence="4 17" id="KW-0808">Transferase</keyword>
<dbReference type="Gene3D" id="3.30.450.20">
    <property type="entry name" value="PAS domain"/>
    <property type="match status" value="3"/>
</dbReference>
<dbReference type="SMART" id="SM00065">
    <property type="entry name" value="GAF"/>
    <property type="match status" value="2"/>
</dbReference>
<dbReference type="Pfam" id="PF00512">
    <property type="entry name" value="HisKA"/>
    <property type="match status" value="1"/>
</dbReference>
<keyword evidence="8" id="KW-0902">Two-component regulatory system</keyword>
<dbReference type="InterPro" id="IPR001610">
    <property type="entry name" value="PAC"/>
</dbReference>
<evidence type="ECO:0000256" key="1">
    <source>
        <dbReference type="ARBA" id="ARBA00000085"/>
    </source>
</evidence>
<dbReference type="KEGG" id="fjg:BB050_02873"/>
<dbReference type="SUPFAM" id="SSF55874">
    <property type="entry name" value="ATPase domain of HSP90 chaperone/DNA topoisomerase II/histidine kinase"/>
    <property type="match status" value="1"/>
</dbReference>
<dbReference type="GO" id="GO:0006355">
    <property type="term" value="P:regulation of DNA-templated transcription"/>
    <property type="evidence" value="ECO:0007669"/>
    <property type="project" value="InterPro"/>
</dbReference>
<comment type="subunit">
    <text evidence="9">At low DSF concentrations, interacts with RpfF.</text>
</comment>
<feature type="domain" description="PAC" evidence="16">
    <location>
        <begin position="906"/>
        <end position="957"/>
    </location>
</feature>
<feature type="transmembrane region" description="Helical" evidence="12">
    <location>
        <begin position="190"/>
        <end position="211"/>
    </location>
</feature>
<dbReference type="InterPro" id="IPR000700">
    <property type="entry name" value="PAS-assoc_C"/>
</dbReference>
<comment type="catalytic activity">
    <reaction evidence="1">
        <text>ATP + protein L-histidine = ADP + protein N-phospho-L-histidine.</text>
        <dbReference type="EC" id="2.7.13.3"/>
    </reaction>
</comment>
<dbReference type="InterPro" id="IPR011006">
    <property type="entry name" value="CheY-like_superfamily"/>
</dbReference>
<feature type="domain" description="PAS" evidence="15">
    <location>
        <begin position="829"/>
        <end position="903"/>
    </location>
</feature>
<feature type="domain" description="PAC" evidence="16">
    <location>
        <begin position="425"/>
        <end position="477"/>
    </location>
</feature>
<dbReference type="SUPFAM" id="SSF55781">
    <property type="entry name" value="GAF domain-like"/>
    <property type="match status" value="2"/>
</dbReference>
<dbReference type="CDD" id="cd16922">
    <property type="entry name" value="HATPase_EvgS-ArcB-TorS-like"/>
    <property type="match status" value="1"/>
</dbReference>
<evidence type="ECO:0000259" key="15">
    <source>
        <dbReference type="PROSITE" id="PS50112"/>
    </source>
</evidence>
<evidence type="ECO:0000256" key="6">
    <source>
        <dbReference type="ARBA" id="ARBA00022777"/>
    </source>
</evidence>
<organism evidence="17 18">
    <name type="scientific">Flavobacterium anhuiense</name>
    <dbReference type="NCBI Taxonomy" id="459526"/>
    <lineage>
        <taxon>Bacteria</taxon>
        <taxon>Pseudomonadati</taxon>
        <taxon>Bacteroidota</taxon>
        <taxon>Flavobacteriia</taxon>
        <taxon>Flavobacteriales</taxon>
        <taxon>Flavobacteriaceae</taxon>
        <taxon>Flavobacterium</taxon>
    </lineage>
</organism>
<dbReference type="InterPro" id="IPR003018">
    <property type="entry name" value="GAF"/>
</dbReference>
<dbReference type="GeneID" id="32308747"/>
<proteinExistence type="predicted"/>
<dbReference type="SMART" id="SM00388">
    <property type="entry name" value="HisKA"/>
    <property type="match status" value="1"/>
</dbReference>
<dbReference type="EC" id="2.7.13.3" evidence="2"/>
<keyword evidence="5" id="KW-0547">Nucleotide-binding</keyword>
<feature type="transmembrane region" description="Helical" evidence="12">
    <location>
        <begin position="7"/>
        <end position="32"/>
    </location>
</feature>
<dbReference type="InterPro" id="IPR001789">
    <property type="entry name" value="Sig_transdc_resp-reg_receiver"/>
</dbReference>
<dbReference type="InterPro" id="IPR003661">
    <property type="entry name" value="HisK_dim/P_dom"/>
</dbReference>
<keyword evidence="3 11" id="KW-0597">Phosphoprotein</keyword>
<keyword evidence="12" id="KW-1133">Transmembrane helix</keyword>
<gene>
    <name evidence="17" type="primary">barA_1</name>
    <name evidence="17" type="ORF">BB050_02873</name>
</gene>
<dbReference type="Gene3D" id="1.10.287.130">
    <property type="match status" value="1"/>
</dbReference>
<evidence type="ECO:0000313" key="17">
    <source>
        <dbReference type="EMBL" id="AOC95966.1"/>
    </source>
</evidence>
<evidence type="ECO:0000256" key="8">
    <source>
        <dbReference type="ARBA" id="ARBA00023012"/>
    </source>
</evidence>
<dbReference type="InterPro" id="IPR000014">
    <property type="entry name" value="PAS"/>
</dbReference>
<dbReference type="InterPro" id="IPR013767">
    <property type="entry name" value="PAS_fold"/>
</dbReference>
<dbReference type="Gene3D" id="3.30.565.10">
    <property type="entry name" value="Histidine kinase-like ATPase, C-terminal domain"/>
    <property type="match status" value="1"/>
</dbReference>